<feature type="non-terminal residue" evidence="1">
    <location>
        <position position="83"/>
    </location>
</feature>
<evidence type="ECO:0000313" key="2">
    <source>
        <dbReference type="Proteomes" id="UP000033423"/>
    </source>
</evidence>
<organism evidence="1 2">
    <name type="scientific">Candidatus Magnetobacterium bavaricum</name>
    <dbReference type="NCBI Taxonomy" id="29290"/>
    <lineage>
        <taxon>Bacteria</taxon>
        <taxon>Pseudomonadati</taxon>
        <taxon>Nitrospirota</taxon>
        <taxon>Thermodesulfovibrionia</taxon>
        <taxon>Thermodesulfovibrionales</taxon>
        <taxon>Candidatus Magnetobacteriaceae</taxon>
        <taxon>Candidatus Magnetobacterium</taxon>
    </lineage>
</organism>
<evidence type="ECO:0000313" key="1">
    <source>
        <dbReference type="EMBL" id="KJU83927.1"/>
    </source>
</evidence>
<dbReference type="EMBL" id="LACI01001680">
    <property type="protein sequence ID" value="KJU83927.1"/>
    <property type="molecule type" value="Genomic_DNA"/>
</dbReference>
<accession>A0A0F3GQ40</accession>
<comment type="caution">
    <text evidence="1">The sequence shown here is derived from an EMBL/GenBank/DDBJ whole genome shotgun (WGS) entry which is preliminary data.</text>
</comment>
<dbReference type="Proteomes" id="UP000033423">
    <property type="component" value="Unassembled WGS sequence"/>
</dbReference>
<name>A0A0F3GQ40_9BACT</name>
<sequence>MAILYKCHREHSTQEWEHFATPDSFFGIGMSIYRDIEELCIEKKGVEITSRVEEIFRDMCPLHSMQNIQKLSFFYEEFYKTAK</sequence>
<reference evidence="1 2" key="1">
    <citation type="submission" date="2015-02" db="EMBL/GenBank/DDBJ databases">
        <title>Single-cell genomics of uncultivated deep-branching MTB reveals a conserved set of magnetosome genes.</title>
        <authorList>
            <person name="Kolinko S."/>
            <person name="Richter M."/>
            <person name="Glockner F.O."/>
            <person name="Brachmann A."/>
            <person name="Schuler D."/>
        </authorList>
    </citation>
    <scope>NUCLEOTIDE SEQUENCE [LARGE SCALE GENOMIC DNA]</scope>
    <source>
        <strain evidence="1">TM-1</strain>
    </source>
</reference>
<proteinExistence type="predicted"/>
<gene>
    <name evidence="1" type="ORF">MBAV_003879</name>
</gene>
<dbReference type="AlphaFoldDB" id="A0A0F3GQ40"/>
<protein>
    <submittedName>
        <fullName evidence="1">Uncharacterized protein</fullName>
    </submittedName>
</protein>
<keyword evidence="2" id="KW-1185">Reference proteome</keyword>